<dbReference type="Proteomes" id="UP001143545">
    <property type="component" value="Unassembled WGS sequence"/>
</dbReference>
<dbReference type="RefSeq" id="WP_281752385.1">
    <property type="nucleotide sequence ID" value="NZ_BRVP01000004.1"/>
</dbReference>
<keyword evidence="3" id="KW-1185">Reference proteome</keyword>
<name>A0A9W6EUR1_9FLAO</name>
<dbReference type="InterPro" id="IPR034660">
    <property type="entry name" value="DinB/YfiT-like"/>
</dbReference>
<dbReference type="InterPro" id="IPR011466">
    <property type="entry name" value="DUF1572"/>
</dbReference>
<reference evidence="2" key="1">
    <citation type="submission" date="2022-07" db="EMBL/GenBank/DDBJ databases">
        <title>Taxonomy of Novel Oxalotrophic and Methylotrophic Bacteria.</title>
        <authorList>
            <person name="Sahin N."/>
            <person name="Tani A."/>
        </authorList>
    </citation>
    <scope>NUCLEOTIDE SEQUENCE</scope>
    <source>
        <strain evidence="2">AM327</strain>
    </source>
</reference>
<dbReference type="Gene3D" id="1.20.120.450">
    <property type="entry name" value="dinb family like domain"/>
    <property type="match status" value="1"/>
</dbReference>
<sequence>MESNELNYLESVKKQFIYYKTLGDKTITILTEEELHYTYNETSNSVAVIIKHIAGNMLSRWTNFLTEDGEKKWRHRDDEFEDTLTSKEEIVAYWEKGWTCLFKALDSVHQDNFTNLVYIRNQGHTITEAINRQLAHYPYHIGQMVFLGKMIKDSDWVSLSIPKNQSSQYNQEKFKQEKKRTHFTDDELRKLS</sequence>
<evidence type="ECO:0000313" key="2">
    <source>
        <dbReference type="EMBL" id="GLB51637.1"/>
    </source>
</evidence>
<dbReference type="AlphaFoldDB" id="A0A9W6EUR1"/>
<comment type="caution">
    <text evidence="2">The sequence shown here is derived from an EMBL/GenBank/DDBJ whole genome shotgun (WGS) entry which is preliminary data.</text>
</comment>
<gene>
    <name evidence="2" type="ORF">NBRC110019_06760</name>
</gene>
<evidence type="ECO:0000313" key="3">
    <source>
        <dbReference type="Proteomes" id="UP001143545"/>
    </source>
</evidence>
<dbReference type="Pfam" id="PF07609">
    <property type="entry name" value="DUF1572"/>
    <property type="match status" value="1"/>
</dbReference>
<feature type="region of interest" description="Disordered" evidence="1">
    <location>
        <begin position="168"/>
        <end position="192"/>
    </location>
</feature>
<protein>
    <recommendedName>
        <fullName evidence="4">DUF1572 domain-containing protein</fullName>
    </recommendedName>
</protein>
<feature type="compositionally biased region" description="Basic and acidic residues" evidence="1">
    <location>
        <begin position="182"/>
        <end position="192"/>
    </location>
</feature>
<evidence type="ECO:0000256" key="1">
    <source>
        <dbReference type="SAM" id="MobiDB-lite"/>
    </source>
</evidence>
<accession>A0A9W6EUR1</accession>
<dbReference type="SUPFAM" id="SSF109854">
    <property type="entry name" value="DinB/YfiT-like putative metalloenzymes"/>
    <property type="match status" value="1"/>
</dbReference>
<proteinExistence type="predicted"/>
<organism evidence="2 3">
    <name type="scientific">Neptunitalea chrysea</name>
    <dbReference type="NCBI Taxonomy" id="1647581"/>
    <lineage>
        <taxon>Bacteria</taxon>
        <taxon>Pseudomonadati</taxon>
        <taxon>Bacteroidota</taxon>
        <taxon>Flavobacteriia</taxon>
        <taxon>Flavobacteriales</taxon>
        <taxon>Flavobacteriaceae</taxon>
        <taxon>Neptunitalea</taxon>
    </lineage>
</organism>
<evidence type="ECO:0008006" key="4">
    <source>
        <dbReference type="Google" id="ProtNLM"/>
    </source>
</evidence>
<dbReference type="EMBL" id="BRVP01000004">
    <property type="protein sequence ID" value="GLB51637.1"/>
    <property type="molecule type" value="Genomic_DNA"/>
</dbReference>